<feature type="compositionally biased region" description="Polar residues" evidence="5">
    <location>
        <begin position="810"/>
        <end position="828"/>
    </location>
</feature>
<gene>
    <name evidence="8" type="ORF">FLL46_23235</name>
</gene>
<dbReference type="InterPro" id="IPR011009">
    <property type="entry name" value="Kinase-like_dom_sf"/>
</dbReference>
<dbReference type="InterPro" id="IPR008271">
    <property type="entry name" value="Ser/Thr_kinase_AS"/>
</dbReference>
<keyword evidence="9" id="KW-1185">Reference proteome</keyword>
<feature type="region of interest" description="Disordered" evidence="5">
    <location>
        <begin position="374"/>
        <end position="429"/>
    </location>
</feature>
<evidence type="ECO:0000256" key="4">
    <source>
        <dbReference type="ARBA" id="ARBA00022840"/>
    </source>
</evidence>
<dbReference type="PROSITE" id="PS00108">
    <property type="entry name" value="PROTEIN_KINASE_ST"/>
    <property type="match status" value="1"/>
</dbReference>
<keyword evidence="6" id="KW-0812">Transmembrane</keyword>
<keyword evidence="6" id="KW-1133">Transmembrane helix</keyword>
<dbReference type="InterPro" id="IPR000719">
    <property type="entry name" value="Prot_kinase_dom"/>
</dbReference>
<feature type="region of interest" description="Disordered" evidence="5">
    <location>
        <begin position="280"/>
        <end position="306"/>
    </location>
</feature>
<dbReference type="Proteomes" id="UP000315439">
    <property type="component" value="Unassembled WGS sequence"/>
</dbReference>
<evidence type="ECO:0000256" key="5">
    <source>
        <dbReference type="SAM" id="MobiDB-lite"/>
    </source>
</evidence>
<dbReference type="PROSITE" id="PS50011">
    <property type="entry name" value="PROTEIN_KINASE_DOM"/>
    <property type="match status" value="1"/>
</dbReference>
<proteinExistence type="predicted"/>
<keyword evidence="6" id="KW-0472">Membrane</keyword>
<evidence type="ECO:0000256" key="6">
    <source>
        <dbReference type="SAM" id="Phobius"/>
    </source>
</evidence>
<organism evidence="8 9">
    <name type="scientific">Aliikangiella coralliicola</name>
    <dbReference type="NCBI Taxonomy" id="2592383"/>
    <lineage>
        <taxon>Bacteria</taxon>
        <taxon>Pseudomonadati</taxon>
        <taxon>Pseudomonadota</taxon>
        <taxon>Gammaproteobacteria</taxon>
        <taxon>Oceanospirillales</taxon>
        <taxon>Pleioneaceae</taxon>
        <taxon>Aliikangiella</taxon>
    </lineage>
</organism>
<dbReference type="PANTHER" id="PTHR43289:SF6">
    <property type="entry name" value="SERINE_THREONINE-PROTEIN KINASE NEKL-3"/>
    <property type="match status" value="1"/>
</dbReference>
<feature type="compositionally biased region" description="Polar residues" evidence="5">
    <location>
        <begin position="392"/>
        <end position="429"/>
    </location>
</feature>
<keyword evidence="2" id="KW-0547">Nucleotide-binding</keyword>
<dbReference type="GO" id="GO:0005524">
    <property type="term" value="F:ATP binding"/>
    <property type="evidence" value="ECO:0007669"/>
    <property type="project" value="UniProtKB-KW"/>
</dbReference>
<evidence type="ECO:0000313" key="8">
    <source>
        <dbReference type="EMBL" id="TQV84529.1"/>
    </source>
</evidence>
<evidence type="ECO:0000256" key="1">
    <source>
        <dbReference type="ARBA" id="ARBA00022679"/>
    </source>
</evidence>
<sequence length="903" mass="99929">MNKATNRDNFVSAIEIPGYKIVRTLGVGGQATVYLAIQQGFDREVALKVMSPALAADPTFGERFVREAKIVAKLSHKSIVTVYDVGESGNFYYLAMEYLPGGDLKKRISDGMKARECLAIISKIANALHFAHEKGYIHRDVKSENILFDRDNEPLLTDFGIAKASNSSTQMTQTGKLIGTPEYMSPEQCRGKTVDGRSDLYSLGIILFEMLTKGVPFSGEDSVAVCIKHVTKPIPELPARLKHFQWLLELLLAKEPAKRVQTGVELVKVISDFKDTGKRTEVPKAEAPPIKKSRAKKQSIQKTVATNKLDEHDDFDDLHSERRFHVQEKEPKNKVPLFVSIILLTLLGIGGFFTKDRWLPATMAWFDENISGNAASEKSTSTAEQKSDKTVSTDSGGPNSATQTDSGSENLSANKNGGQSVSGSESNGVKRTANVEELLQEADTLVQFLPQKLDDIKQALKLLATVNTLQPENKNAQLIYQNIISVSLSEATTLAENNNFEQAGEWIALVEYEQPQHTLLDATKQNIARLKVDFESKVKEREQSQIKIDELISQGNLALKEERLSSPQDNNAIYYFQQVLKLEPQNQNAKEGLEQVTDTYANLVEAAISENTYSRARTLLARFSSLSDDEAKKVSLRQKITQGEKAYNIARKERQRLAAIAEKKKQAESERQARLSDPLVQMRLQGSLDAAKALEQQNLLVEPEENNALAKYRLALEMDDRNEEAKNGVVRIEQAVLSGLTNSIAASNKSEAFKWLNKLKLFDANHPQYASFNRAVEDIIEITPQTEEKLPTDSENNNTTLDINEAELSVDSSEPINSTEGESNSASTEAADELLPQESKTADETAVKAELPPETKPLSEVGSNSGDELNTEESSADQNPPPVEQQSEQKNEDKDKDDPPSAS</sequence>
<evidence type="ECO:0000256" key="3">
    <source>
        <dbReference type="ARBA" id="ARBA00022777"/>
    </source>
</evidence>
<dbReference type="OrthoDB" id="9801841at2"/>
<name>A0A545U4Y4_9GAMM</name>
<dbReference type="Gene3D" id="3.30.200.20">
    <property type="entry name" value="Phosphorylase Kinase, domain 1"/>
    <property type="match status" value="1"/>
</dbReference>
<comment type="caution">
    <text evidence="8">The sequence shown here is derived from an EMBL/GenBank/DDBJ whole genome shotgun (WGS) entry which is preliminary data.</text>
</comment>
<dbReference type="PANTHER" id="PTHR43289">
    <property type="entry name" value="MITOGEN-ACTIVATED PROTEIN KINASE KINASE KINASE 20-RELATED"/>
    <property type="match status" value="1"/>
</dbReference>
<accession>A0A545U4Y4</accession>
<dbReference type="CDD" id="cd14014">
    <property type="entry name" value="STKc_PknB_like"/>
    <property type="match status" value="1"/>
</dbReference>
<keyword evidence="4" id="KW-0067">ATP-binding</keyword>
<protein>
    <submittedName>
        <fullName evidence="8">Protein kinase</fullName>
    </submittedName>
</protein>
<dbReference type="Gene3D" id="1.10.510.10">
    <property type="entry name" value="Transferase(Phosphotransferase) domain 1"/>
    <property type="match status" value="1"/>
</dbReference>
<evidence type="ECO:0000256" key="2">
    <source>
        <dbReference type="ARBA" id="ARBA00022741"/>
    </source>
</evidence>
<feature type="compositionally biased region" description="Polar residues" evidence="5">
    <location>
        <begin position="374"/>
        <end position="384"/>
    </location>
</feature>
<dbReference type="SUPFAM" id="SSF56112">
    <property type="entry name" value="Protein kinase-like (PK-like)"/>
    <property type="match status" value="1"/>
</dbReference>
<evidence type="ECO:0000313" key="9">
    <source>
        <dbReference type="Proteomes" id="UP000315439"/>
    </source>
</evidence>
<feature type="compositionally biased region" description="Basic and acidic residues" evidence="5">
    <location>
        <begin position="840"/>
        <end position="853"/>
    </location>
</feature>
<feature type="compositionally biased region" description="Basic and acidic residues" evidence="5">
    <location>
        <begin position="887"/>
        <end position="903"/>
    </location>
</feature>
<feature type="domain" description="Protein kinase" evidence="7">
    <location>
        <begin position="19"/>
        <end position="274"/>
    </location>
</feature>
<keyword evidence="3 8" id="KW-0418">Kinase</keyword>
<feature type="compositionally biased region" description="Polar residues" evidence="5">
    <location>
        <begin position="876"/>
        <end position="886"/>
    </location>
</feature>
<keyword evidence="1" id="KW-0808">Transferase</keyword>
<feature type="transmembrane region" description="Helical" evidence="6">
    <location>
        <begin position="335"/>
        <end position="353"/>
    </location>
</feature>
<reference evidence="8 9" key="1">
    <citation type="submission" date="2019-07" db="EMBL/GenBank/DDBJ databases">
        <title>Draft genome for Aliikangiella sp. M105.</title>
        <authorList>
            <person name="Wang G."/>
        </authorList>
    </citation>
    <scope>NUCLEOTIDE SEQUENCE [LARGE SCALE GENOMIC DNA]</scope>
    <source>
        <strain evidence="8 9">M105</strain>
    </source>
</reference>
<dbReference type="EMBL" id="VIKS01000014">
    <property type="protein sequence ID" value="TQV84529.1"/>
    <property type="molecule type" value="Genomic_DNA"/>
</dbReference>
<dbReference type="GO" id="GO:0004674">
    <property type="term" value="F:protein serine/threonine kinase activity"/>
    <property type="evidence" value="ECO:0007669"/>
    <property type="project" value="TreeGrafter"/>
</dbReference>
<evidence type="ECO:0000259" key="7">
    <source>
        <dbReference type="PROSITE" id="PS50011"/>
    </source>
</evidence>
<dbReference type="SMART" id="SM00220">
    <property type="entry name" value="S_TKc"/>
    <property type="match status" value="1"/>
</dbReference>
<feature type="region of interest" description="Disordered" evidence="5">
    <location>
        <begin position="807"/>
        <end position="903"/>
    </location>
</feature>
<dbReference type="AlphaFoldDB" id="A0A545U4Y4"/>
<dbReference type="Pfam" id="PF00069">
    <property type="entry name" value="Pkinase"/>
    <property type="match status" value="1"/>
</dbReference>